<evidence type="ECO:0000313" key="4">
    <source>
        <dbReference type="WBParaSite" id="HDID_0000154701-mRNA-1"/>
    </source>
</evidence>
<dbReference type="PANTHER" id="PTHR46108:SF4">
    <property type="entry name" value="BLUE CHEESE"/>
    <property type="match status" value="1"/>
</dbReference>
<dbReference type="STRING" id="6216.A0A0R3SAX2"/>
<dbReference type="WBParaSite" id="HDID_0000154701-mRNA-1">
    <property type="protein sequence ID" value="HDID_0000154701-mRNA-1"/>
    <property type="gene ID" value="HDID_0000154701"/>
</dbReference>
<dbReference type="InterPro" id="IPR051944">
    <property type="entry name" value="BEACH_domain_protein"/>
</dbReference>
<dbReference type="Proteomes" id="UP000274504">
    <property type="component" value="Unassembled WGS sequence"/>
</dbReference>
<accession>A0A0R3SAX2</accession>
<organism evidence="4">
    <name type="scientific">Hymenolepis diminuta</name>
    <name type="common">Rat tapeworm</name>
    <dbReference type="NCBI Taxonomy" id="6216"/>
    <lineage>
        <taxon>Eukaryota</taxon>
        <taxon>Metazoa</taxon>
        <taxon>Spiralia</taxon>
        <taxon>Lophotrochozoa</taxon>
        <taxon>Platyhelminthes</taxon>
        <taxon>Cestoda</taxon>
        <taxon>Eucestoda</taxon>
        <taxon>Cyclophyllidea</taxon>
        <taxon>Hymenolepididae</taxon>
        <taxon>Hymenolepis</taxon>
    </lineage>
</organism>
<dbReference type="EMBL" id="UYSG01000296">
    <property type="protein sequence ID" value="VDL19009.1"/>
    <property type="molecule type" value="Genomic_DNA"/>
</dbReference>
<sequence length="316" mass="35436">MSYVGSQKQTKLLSEEDQIKISQLIKLISSCKRCRDSSKQEEFIYDTLSLFNEVFHSSSFQIIFDYFPDVHIFCALVSSLFVKEIRVRAIDQTSVDGSKLIATFIEDSLSDSLESIEKSQHPQFYQMPKGNLLLLTLGKLSCCSSLLECMSAAGVPSTLVKCLYIFLDLPVVLTPEAVNNRTQLQRKFAQLLQHVCLSSVAVEEMVNADALRHLFSAAVDPCQLANAFWRKSSCMILTTLAQNCLTAHSVQYIHDTGCISDYVERLQQMQLPKADSLEAFISLFQILSESCSISSQLLDDFHAADGYSTITDYLLK</sequence>
<dbReference type="OrthoDB" id="10018316at2759"/>
<dbReference type="SUPFAM" id="SSF48371">
    <property type="entry name" value="ARM repeat"/>
    <property type="match status" value="1"/>
</dbReference>
<proteinExistence type="predicted"/>
<dbReference type="AlphaFoldDB" id="A0A0R3SAX2"/>
<dbReference type="InterPro" id="IPR016024">
    <property type="entry name" value="ARM-type_fold"/>
</dbReference>
<evidence type="ECO:0000313" key="2">
    <source>
        <dbReference type="EMBL" id="VDL19009.1"/>
    </source>
</evidence>
<gene>
    <name evidence="2" type="ORF">HDID_LOCUS1548</name>
</gene>
<reference evidence="2 3" key="2">
    <citation type="submission" date="2018-11" db="EMBL/GenBank/DDBJ databases">
        <authorList>
            <consortium name="Pathogen Informatics"/>
        </authorList>
    </citation>
    <scope>NUCLEOTIDE SEQUENCE [LARGE SCALE GENOMIC DNA]</scope>
</reference>
<dbReference type="PANTHER" id="PTHR46108">
    <property type="entry name" value="BLUE CHEESE"/>
    <property type="match status" value="1"/>
</dbReference>
<keyword evidence="1" id="KW-0853">WD repeat</keyword>
<name>A0A0R3SAX2_HYMDI</name>
<reference evidence="4" key="1">
    <citation type="submission" date="2017-02" db="UniProtKB">
        <authorList>
            <consortium name="WormBaseParasite"/>
        </authorList>
    </citation>
    <scope>IDENTIFICATION</scope>
</reference>
<evidence type="ECO:0000313" key="3">
    <source>
        <dbReference type="Proteomes" id="UP000274504"/>
    </source>
</evidence>
<evidence type="ECO:0000256" key="1">
    <source>
        <dbReference type="ARBA" id="ARBA00022574"/>
    </source>
</evidence>
<protein>
    <submittedName>
        <fullName evidence="4">WD repeat and FYVE domain-containing protein 3</fullName>
    </submittedName>
</protein>